<protein>
    <recommendedName>
        <fullName evidence="4">PpiC domain-containing protein</fullName>
    </recommendedName>
</protein>
<keyword evidence="1" id="KW-0697">Rotamase</keyword>
<dbReference type="InterPro" id="IPR023058">
    <property type="entry name" value="PPIase_PpiC_CS"/>
</dbReference>
<evidence type="ECO:0000313" key="5">
    <source>
        <dbReference type="EMBL" id="BDG62015.1"/>
    </source>
</evidence>
<evidence type="ECO:0000256" key="2">
    <source>
        <dbReference type="SAM" id="MobiDB-lite"/>
    </source>
</evidence>
<proteinExistence type="predicted"/>
<dbReference type="AlphaFoldDB" id="A0AA35G9C2"/>
<dbReference type="SUPFAM" id="SSF54534">
    <property type="entry name" value="FKBP-like"/>
    <property type="match status" value="1"/>
</dbReference>
<dbReference type="GO" id="GO:0003755">
    <property type="term" value="F:peptidyl-prolyl cis-trans isomerase activity"/>
    <property type="evidence" value="ECO:0007669"/>
    <property type="project" value="UniProtKB-KW"/>
</dbReference>
<dbReference type="PROSITE" id="PS51257">
    <property type="entry name" value="PROKAR_LIPOPROTEIN"/>
    <property type="match status" value="1"/>
</dbReference>
<organism evidence="5 6">
    <name type="scientific">Caldinitratiruptor microaerophilus</name>
    <dbReference type="NCBI Taxonomy" id="671077"/>
    <lineage>
        <taxon>Bacteria</taxon>
        <taxon>Bacillati</taxon>
        <taxon>Bacillota</taxon>
        <taxon>Clostridia</taxon>
        <taxon>Eubacteriales</taxon>
        <taxon>Symbiobacteriaceae</taxon>
        <taxon>Caldinitratiruptor</taxon>
    </lineage>
</organism>
<dbReference type="InterPro" id="IPR027304">
    <property type="entry name" value="Trigger_fact/SurA_dom_sf"/>
</dbReference>
<dbReference type="InterPro" id="IPR050245">
    <property type="entry name" value="PrsA_foldase"/>
</dbReference>
<keyword evidence="3" id="KW-0732">Signal</keyword>
<dbReference type="Pfam" id="PF13145">
    <property type="entry name" value="Rotamase_2"/>
    <property type="match status" value="1"/>
</dbReference>
<feature type="signal peptide" evidence="3">
    <location>
        <begin position="1"/>
        <end position="19"/>
    </location>
</feature>
<reference evidence="5" key="1">
    <citation type="submission" date="2022-03" db="EMBL/GenBank/DDBJ databases">
        <title>Complete genome sequence of Caldinitratiruptor microaerophilus.</title>
        <authorList>
            <person name="Mukaiyama R."/>
            <person name="Nishiyama T."/>
            <person name="Ueda K."/>
        </authorList>
    </citation>
    <scope>NUCLEOTIDE SEQUENCE</scope>
    <source>
        <strain evidence="5">JCM 16183</strain>
    </source>
</reference>
<dbReference type="Gene3D" id="1.10.4030.10">
    <property type="entry name" value="Porin chaperone SurA, peptide-binding domain"/>
    <property type="match status" value="1"/>
</dbReference>
<name>A0AA35G9C2_9FIRM</name>
<evidence type="ECO:0000256" key="1">
    <source>
        <dbReference type="PROSITE-ProRule" id="PRU00278"/>
    </source>
</evidence>
<feature type="region of interest" description="Disordered" evidence="2">
    <location>
        <begin position="308"/>
        <end position="332"/>
    </location>
</feature>
<sequence length="332" mass="35995">MKRAFGVLLALAVAAALLAGCKARPTSGPAAAPGLPPGVVAEVGDVRIPAQALETRRKVLTLYYREEADESRLVDELVDQALLVAEARRRGLSVSEAEVEAELARFAGALEARYGGRAELEAAMSQVGLTWADLRRFLPDVLLAERAAAAVRGGVTVPEADLEEFYEENKARLYTFTDDVVRLRHILVPPEARDRAGDVLRRARAGEDFAALAREFSADPASRDHGGDLGYLRRADMDPDMAAVAFALMPGEVGGPVKSEFGWHIIKVDERRPPGTVPFAEARSDVVRRLLPARQAEALRKWLEEQRAAVPIRRATPAPGETAPRRQNGGKG</sequence>
<keyword evidence="6" id="KW-1185">Reference proteome</keyword>
<evidence type="ECO:0000259" key="4">
    <source>
        <dbReference type="PROSITE" id="PS50198"/>
    </source>
</evidence>
<dbReference type="PANTHER" id="PTHR47245">
    <property type="entry name" value="PEPTIDYLPROLYL ISOMERASE"/>
    <property type="match status" value="1"/>
</dbReference>
<evidence type="ECO:0000256" key="3">
    <source>
        <dbReference type="SAM" id="SignalP"/>
    </source>
</evidence>
<feature type="domain" description="PpiC" evidence="4">
    <location>
        <begin position="178"/>
        <end position="270"/>
    </location>
</feature>
<dbReference type="Proteomes" id="UP001163687">
    <property type="component" value="Chromosome"/>
</dbReference>
<dbReference type="RefSeq" id="WP_264842625.1">
    <property type="nucleotide sequence ID" value="NZ_AP025628.1"/>
</dbReference>
<dbReference type="InterPro" id="IPR000297">
    <property type="entry name" value="PPIase_PpiC"/>
</dbReference>
<keyword evidence="1" id="KW-0413">Isomerase</keyword>
<dbReference type="KEGG" id="cmic:caldi_31050"/>
<dbReference type="PROSITE" id="PS50198">
    <property type="entry name" value="PPIC_PPIASE_2"/>
    <property type="match status" value="1"/>
</dbReference>
<gene>
    <name evidence="5" type="ORF">caldi_31050</name>
</gene>
<dbReference type="PROSITE" id="PS01096">
    <property type="entry name" value="PPIC_PPIASE_1"/>
    <property type="match status" value="1"/>
</dbReference>
<feature type="chain" id="PRO_5041401281" description="PpiC domain-containing protein" evidence="3">
    <location>
        <begin position="20"/>
        <end position="332"/>
    </location>
</feature>
<dbReference type="InterPro" id="IPR046357">
    <property type="entry name" value="PPIase_dom_sf"/>
</dbReference>
<dbReference type="SUPFAM" id="SSF109998">
    <property type="entry name" value="Triger factor/SurA peptide-binding domain-like"/>
    <property type="match status" value="1"/>
</dbReference>
<evidence type="ECO:0000313" key="6">
    <source>
        <dbReference type="Proteomes" id="UP001163687"/>
    </source>
</evidence>
<accession>A0AA35G9C2</accession>
<dbReference type="Gene3D" id="3.10.50.40">
    <property type="match status" value="1"/>
</dbReference>
<dbReference type="EMBL" id="AP025628">
    <property type="protein sequence ID" value="BDG62015.1"/>
    <property type="molecule type" value="Genomic_DNA"/>
</dbReference>
<dbReference type="PANTHER" id="PTHR47245:SF2">
    <property type="entry name" value="PEPTIDYL-PROLYL CIS-TRANS ISOMERASE HP_0175-RELATED"/>
    <property type="match status" value="1"/>
</dbReference>